<proteinExistence type="predicted"/>
<evidence type="ECO:0000256" key="1">
    <source>
        <dbReference type="SAM" id="Phobius"/>
    </source>
</evidence>
<evidence type="ECO:0000313" key="3">
    <source>
        <dbReference type="Proteomes" id="UP000886998"/>
    </source>
</evidence>
<dbReference type="EMBL" id="BMAV01025334">
    <property type="protein sequence ID" value="GFS40652.1"/>
    <property type="molecule type" value="Genomic_DNA"/>
</dbReference>
<protein>
    <submittedName>
        <fullName evidence="2">Uncharacterized protein</fullName>
    </submittedName>
</protein>
<sequence length="81" mass="9210">MEQKNDLDFAFFHNRCIGAGTSSTKGYVEAAAAIYGRSMSNARIWINILFIIVDYKSCLVLFCVIVRVKRMVLKPVLSYIE</sequence>
<keyword evidence="1" id="KW-0472">Membrane</keyword>
<feature type="transmembrane region" description="Helical" evidence="1">
    <location>
        <begin position="44"/>
        <end position="66"/>
    </location>
</feature>
<organism evidence="2 3">
    <name type="scientific">Trichonephila inaurata madagascariensis</name>
    <dbReference type="NCBI Taxonomy" id="2747483"/>
    <lineage>
        <taxon>Eukaryota</taxon>
        <taxon>Metazoa</taxon>
        <taxon>Ecdysozoa</taxon>
        <taxon>Arthropoda</taxon>
        <taxon>Chelicerata</taxon>
        <taxon>Arachnida</taxon>
        <taxon>Araneae</taxon>
        <taxon>Araneomorphae</taxon>
        <taxon>Entelegynae</taxon>
        <taxon>Araneoidea</taxon>
        <taxon>Nephilidae</taxon>
        <taxon>Trichonephila</taxon>
        <taxon>Trichonephila inaurata</taxon>
    </lineage>
</organism>
<dbReference type="AlphaFoldDB" id="A0A8X6MC59"/>
<accession>A0A8X6MC59</accession>
<name>A0A8X6MC59_9ARAC</name>
<evidence type="ECO:0000313" key="2">
    <source>
        <dbReference type="EMBL" id="GFS40652.1"/>
    </source>
</evidence>
<keyword evidence="1" id="KW-0812">Transmembrane</keyword>
<gene>
    <name evidence="2" type="ORF">TNIN_183151</name>
</gene>
<dbReference type="Proteomes" id="UP000886998">
    <property type="component" value="Unassembled WGS sequence"/>
</dbReference>
<keyword evidence="1" id="KW-1133">Transmembrane helix</keyword>
<comment type="caution">
    <text evidence="2">The sequence shown here is derived from an EMBL/GenBank/DDBJ whole genome shotgun (WGS) entry which is preliminary data.</text>
</comment>
<keyword evidence="3" id="KW-1185">Reference proteome</keyword>
<reference evidence="2" key="1">
    <citation type="submission" date="2020-08" db="EMBL/GenBank/DDBJ databases">
        <title>Multicomponent nature underlies the extraordinary mechanical properties of spider dragline silk.</title>
        <authorList>
            <person name="Kono N."/>
            <person name="Nakamura H."/>
            <person name="Mori M."/>
            <person name="Yoshida Y."/>
            <person name="Ohtoshi R."/>
            <person name="Malay A.D."/>
            <person name="Moran D.A.P."/>
            <person name="Tomita M."/>
            <person name="Numata K."/>
            <person name="Arakawa K."/>
        </authorList>
    </citation>
    <scope>NUCLEOTIDE SEQUENCE</scope>
</reference>